<dbReference type="EMBL" id="PP511319">
    <property type="protein sequence ID" value="XCD03141.1"/>
    <property type="molecule type" value="Genomic_DNA"/>
</dbReference>
<protein>
    <submittedName>
        <fullName evidence="1">Major capsid protein</fullName>
    </submittedName>
</protein>
<proteinExistence type="predicted"/>
<organism evidence="1">
    <name type="scientific">Dulem virus 267</name>
    <dbReference type="NCBI Taxonomy" id="3145744"/>
    <lineage>
        <taxon>Viruses</taxon>
        <taxon>Monodnaviria</taxon>
        <taxon>Sangervirae</taxon>
        <taxon>Phixviricota</taxon>
        <taxon>Malgrandaviricetes</taxon>
        <taxon>Petitvirales</taxon>
        <taxon>Microviridae</taxon>
        <taxon>Microvirus</taxon>
    </lineage>
</organism>
<sequence length="683" mass="76303">MTMKVPNIKLGFSKSKYSHNLSRDCNTTFAFGVVQPIFSQYMLPNSDIKVDSKQLVRLAPMPVPSFARVSLRSVTRFVPEIDVVPYADAFYSKMPYRGQVPSQLPSITNPVLVYYLLAHSNFELYSINSDILSPVDVIPVSIKQAFSRLFYQNTHNGQFPFGDNYHISSANASPLRPLPTPENADYVVFFNGSSPTNPPDFCACFNFGFKAKNFRNICLGLGYSLDMDDFNAVRFSPLLSFYKAYYDTYGITRFKSFTETKCFDIIINYIDTLSYVDFSNPQSPNVPYDSKLFDFFDELSNCYFATSQDIVSLHRQKLADGSPASNLDFYTDSSTADTISSPKNDIPSFDVNNTSGIISNITIQTLTRLARFVNKNSVLGKRLSEYMRLHYGSDKVASVFQDSNFVNSSVLDCQINDVFSTSDTAQYDVSTNTKTGESLGAFAGKGLGFGDLRFNFSAPCHGYLVTLASIVPDSGYFQGNSPDLFAITWEQQPCADFDALGYEATPRAAFINHNDISHRWKLKITDLDHSFGFVPKFTGFKFAKNVVNGDMSRRGSIDSLSPYYLDHIITSSLVTSSPVGDGTFKFNLSSAVVPSTSYDWRYVTKYPWLGNFLRLFINDVGPLDKGSAVAFNGVDYDKICLDDSFICQCAFKVTMSNCLKPLSLSFDTYEQDTDNASRDVNPS</sequence>
<accession>A0AAU8AWB7</accession>
<dbReference type="Gene3D" id="2.60.169.10">
    <property type="entry name" value="Microviridae F protein"/>
    <property type="match status" value="2"/>
</dbReference>
<dbReference type="GO" id="GO:0005198">
    <property type="term" value="F:structural molecule activity"/>
    <property type="evidence" value="ECO:0007669"/>
    <property type="project" value="InterPro"/>
</dbReference>
<reference evidence="1" key="1">
    <citation type="submission" date="2024-03" db="EMBL/GenBank/DDBJ databases">
        <title>Diverse circular DNA viruses in blood, oral, and fecal samples of captive lemurs.</title>
        <authorList>
            <person name="Paietta E.N."/>
            <person name="Kraberger S."/>
            <person name="Lund M.C."/>
            <person name="Custer J.M."/>
            <person name="Vargas K.M."/>
            <person name="Ehmke E.E."/>
            <person name="Yoder A.D."/>
            <person name="Varsani A."/>
        </authorList>
    </citation>
    <scope>NUCLEOTIDE SEQUENCE</scope>
    <source>
        <strain evidence="1">Duke_17_1492</strain>
    </source>
</reference>
<evidence type="ECO:0000313" key="1">
    <source>
        <dbReference type="EMBL" id="XCD03141.1"/>
    </source>
</evidence>
<dbReference type="InterPro" id="IPR037002">
    <property type="entry name" value="Microviridae_protein_F_sf"/>
</dbReference>
<name>A0AAU8AWB7_9VIRU</name>